<dbReference type="InterPro" id="IPR018790">
    <property type="entry name" value="DUF2358"/>
</dbReference>
<dbReference type="AlphaFoldDB" id="A0A7Z9DWL1"/>
<dbReference type="Gene3D" id="3.10.450.50">
    <property type="match status" value="1"/>
</dbReference>
<comment type="caution">
    <text evidence="1">The sequence shown here is derived from an EMBL/GenBank/DDBJ whole genome shotgun (WGS) entry which is preliminary data.</text>
</comment>
<evidence type="ECO:0008006" key="3">
    <source>
        <dbReference type="Google" id="ProtNLM"/>
    </source>
</evidence>
<reference evidence="1" key="1">
    <citation type="submission" date="2019-10" db="EMBL/GenBank/DDBJ databases">
        <authorList>
            <consortium name="Genoscope - CEA"/>
            <person name="William W."/>
        </authorList>
    </citation>
    <scope>NUCLEOTIDE SEQUENCE [LARGE SCALE GENOMIC DNA]</scope>
    <source>
        <strain evidence="1">BBR_PRJEB10994</strain>
    </source>
</reference>
<keyword evidence="2" id="KW-1185">Reference proteome</keyword>
<sequence>MNIIEIIKQDYQQFPDNQSYDIYADNVYFKDPMNQFNGLKRYQQMIGFMKTWFLEIQLDLHNITQTENLIETRWTLSWTTPLPWKPRISIPGRSELKLNPHNLIESHIDYWDCSRLEVVKQLFGMKTRYS</sequence>
<evidence type="ECO:0000313" key="1">
    <source>
        <dbReference type="EMBL" id="VXD12673.1"/>
    </source>
</evidence>
<proteinExistence type="predicted"/>
<dbReference type="InterPro" id="IPR032710">
    <property type="entry name" value="NTF2-like_dom_sf"/>
</dbReference>
<protein>
    <recommendedName>
        <fullName evidence="3">DUF2358 domain-containing protein</fullName>
    </recommendedName>
</protein>
<dbReference type="PANTHER" id="PTHR34123">
    <property type="entry name" value="OS04G0578200 PROTEIN"/>
    <property type="match status" value="1"/>
</dbReference>
<organism evidence="1 2">
    <name type="scientific">Planktothrix paucivesiculata PCC 9631</name>
    <dbReference type="NCBI Taxonomy" id="671071"/>
    <lineage>
        <taxon>Bacteria</taxon>
        <taxon>Bacillati</taxon>
        <taxon>Cyanobacteriota</taxon>
        <taxon>Cyanophyceae</taxon>
        <taxon>Oscillatoriophycideae</taxon>
        <taxon>Oscillatoriales</taxon>
        <taxon>Microcoleaceae</taxon>
        <taxon>Planktothrix</taxon>
    </lineage>
</organism>
<dbReference type="RefSeq" id="WP_083623901.1">
    <property type="nucleotide sequence ID" value="NZ_LR735026.1"/>
</dbReference>
<dbReference type="Proteomes" id="UP000182190">
    <property type="component" value="Unassembled WGS sequence"/>
</dbReference>
<evidence type="ECO:0000313" key="2">
    <source>
        <dbReference type="Proteomes" id="UP000182190"/>
    </source>
</evidence>
<dbReference type="PANTHER" id="PTHR34123:SF1">
    <property type="entry name" value="OS04G0578200 PROTEIN"/>
    <property type="match status" value="1"/>
</dbReference>
<dbReference type="OrthoDB" id="1115105at2"/>
<dbReference type="EMBL" id="CZCS02000009">
    <property type="protein sequence ID" value="VXD12673.1"/>
    <property type="molecule type" value="Genomic_DNA"/>
</dbReference>
<gene>
    <name evidence="1" type="ORF">PL9631_1060153</name>
</gene>
<dbReference type="SUPFAM" id="SSF54427">
    <property type="entry name" value="NTF2-like"/>
    <property type="match status" value="1"/>
</dbReference>
<accession>A0A7Z9DWL1</accession>
<dbReference type="Pfam" id="PF10184">
    <property type="entry name" value="DUF2358"/>
    <property type="match status" value="1"/>
</dbReference>
<name>A0A7Z9DWL1_9CYAN</name>